<dbReference type="GO" id="GO:0003824">
    <property type="term" value="F:catalytic activity"/>
    <property type="evidence" value="ECO:0007669"/>
    <property type="project" value="InterPro"/>
</dbReference>
<proteinExistence type="predicted"/>
<reference evidence="4 5" key="1">
    <citation type="submission" date="2012-08" db="EMBL/GenBank/DDBJ databases">
        <authorList>
            <person name="Gan P.H.P."/>
            <person name="Ikeda K."/>
            <person name="Irieda H."/>
            <person name="Narusaka M."/>
            <person name="O'Connell R.J."/>
            <person name="Narusaka Y."/>
            <person name="Takano Y."/>
            <person name="Kubo Y."/>
            <person name="Shirasu K."/>
        </authorList>
    </citation>
    <scope>NUCLEOTIDE SEQUENCE [LARGE SCALE GENOMIC DNA]</scope>
    <source>
        <strain evidence="4 5">Nara gc5</strain>
    </source>
</reference>
<dbReference type="GO" id="GO:0009116">
    <property type="term" value="P:nucleoside metabolic process"/>
    <property type="evidence" value="ECO:0007669"/>
    <property type="project" value="InterPro"/>
</dbReference>
<dbReference type="PANTHER" id="PTHR46082:SF6">
    <property type="entry name" value="AAA+ ATPASE DOMAIN-CONTAINING PROTEIN-RELATED"/>
    <property type="match status" value="1"/>
</dbReference>
<evidence type="ECO:0000313" key="4">
    <source>
        <dbReference type="EMBL" id="KAF4479686.1"/>
    </source>
</evidence>
<dbReference type="InterPro" id="IPR053137">
    <property type="entry name" value="NLR-like"/>
</dbReference>
<dbReference type="EMBL" id="ANPB02000012">
    <property type="protein sequence ID" value="KAF4473737.1"/>
    <property type="molecule type" value="Genomic_DNA"/>
</dbReference>
<evidence type="ECO:0000259" key="2">
    <source>
        <dbReference type="Pfam" id="PF01048"/>
    </source>
</evidence>
<comment type="caution">
    <text evidence="4">The sequence shown here is derived from an EMBL/GenBank/DDBJ whole genome shotgun (WGS) entry which is preliminary data.</text>
</comment>
<evidence type="ECO:0000313" key="3">
    <source>
        <dbReference type="EMBL" id="KAF4473737.1"/>
    </source>
</evidence>
<dbReference type="Pfam" id="PF01048">
    <property type="entry name" value="PNP_UDP_1"/>
    <property type="match status" value="1"/>
</dbReference>
<reference evidence="4 5" key="2">
    <citation type="submission" date="2020-04" db="EMBL/GenBank/DDBJ databases">
        <title>Genome sequencing and assembly of multiple isolates from the Colletotrichum gloeosporioides species complex.</title>
        <authorList>
            <person name="Gan P."/>
            <person name="Shirasu K."/>
        </authorList>
    </citation>
    <scope>NUCLEOTIDE SEQUENCE [LARGE SCALE GENOMIC DNA]</scope>
    <source>
        <strain evidence="4 5">Nara gc5</strain>
    </source>
</reference>
<gene>
    <name evidence="4" type="ORF">CGGC5_v011649</name>
    <name evidence="3" type="ORF">CGGC5_v017382</name>
</gene>
<dbReference type="SUPFAM" id="SSF53167">
    <property type="entry name" value="Purine and uridine phosphorylases"/>
    <property type="match status" value="1"/>
</dbReference>
<dbReference type="AlphaFoldDB" id="A0A7J6IRW5"/>
<feature type="domain" description="Nucleoside phosphorylase" evidence="2">
    <location>
        <begin position="14"/>
        <end position="157"/>
    </location>
</feature>
<dbReference type="EMBL" id="ANPB02000007">
    <property type="protein sequence ID" value="KAF4479686.1"/>
    <property type="molecule type" value="Genomic_DNA"/>
</dbReference>
<dbReference type="InterPro" id="IPR000845">
    <property type="entry name" value="Nucleoside_phosphorylase_d"/>
</dbReference>
<dbReference type="PANTHER" id="PTHR46082">
    <property type="entry name" value="ATP/GTP-BINDING PROTEIN-RELATED"/>
    <property type="match status" value="1"/>
</dbReference>
<feature type="region of interest" description="Disordered" evidence="1">
    <location>
        <begin position="349"/>
        <end position="382"/>
    </location>
</feature>
<evidence type="ECO:0000256" key="1">
    <source>
        <dbReference type="SAM" id="MobiDB-lite"/>
    </source>
</evidence>
<dbReference type="RefSeq" id="XP_031879567.2">
    <property type="nucleotide sequence ID" value="XM_032023744.2"/>
</dbReference>
<dbReference type="GeneID" id="43607918"/>
<feature type="compositionally biased region" description="Polar residues" evidence="1">
    <location>
        <begin position="358"/>
        <end position="382"/>
    </location>
</feature>
<dbReference type="InParanoid" id="A0A7J6IRW5"/>
<dbReference type="Gene3D" id="3.40.50.1580">
    <property type="entry name" value="Nucleoside phosphorylase domain"/>
    <property type="match status" value="1"/>
</dbReference>
<sequence>MAEFHPPSRRADFKIAIICALPREFDAVALLFDRFWDEDGDKLGRAAGDTNHYTTGRIGAHDVVLVVLPNMGKAGAAAAAASFRLSYNKLKLALLVGICGGVPKIAGNEALLGDVVISETVVQYDFGRQYAEKFVRKDTVEDNLGRANKDIRGLIKALETARGRRRLEDKAAEHLKALQRVAKGERGSANYQYPGVSEDKLFASDYDHKHQGLCDLCTSESATYCDKAAKASCAELGCDERKLVVRKRLQARQDMTEHDAQRPGVFIGRIASGDGVEKSGKHRDEIAQAEEVIAFEMEGAGVWDEIPSIIVKGICDYADSHKNKKWQDFAAATAASVAKALLERYTLNDIDARPGPDPNQTRTASGNRSISHNSFGNNSLVNQGDVQGNVSFGVK</sequence>
<protein>
    <recommendedName>
        <fullName evidence="2">Nucleoside phosphorylase domain-containing protein</fullName>
    </recommendedName>
</protein>
<name>A0A7J6IRW5_COLFN</name>
<accession>A0A7J6IRW5</accession>
<dbReference type="InterPro" id="IPR035994">
    <property type="entry name" value="Nucleoside_phosphorylase_sf"/>
</dbReference>
<organism evidence="4 5">
    <name type="scientific">Colletotrichum fructicola (strain Nara gc5)</name>
    <name type="common">Anthracnose fungus</name>
    <name type="synonym">Colletotrichum gloeosporioides (strain Nara gc5)</name>
    <dbReference type="NCBI Taxonomy" id="1213859"/>
    <lineage>
        <taxon>Eukaryota</taxon>
        <taxon>Fungi</taxon>
        <taxon>Dikarya</taxon>
        <taxon>Ascomycota</taxon>
        <taxon>Pezizomycotina</taxon>
        <taxon>Sordariomycetes</taxon>
        <taxon>Hypocreomycetidae</taxon>
        <taxon>Glomerellales</taxon>
        <taxon>Glomerellaceae</taxon>
        <taxon>Colletotrichum</taxon>
        <taxon>Colletotrichum gloeosporioides species complex</taxon>
    </lineage>
</organism>
<dbReference type="OrthoDB" id="20872at2759"/>
<evidence type="ECO:0000313" key="5">
    <source>
        <dbReference type="Proteomes" id="UP000011096"/>
    </source>
</evidence>
<dbReference type="Proteomes" id="UP000011096">
    <property type="component" value="Unassembled WGS sequence"/>
</dbReference>
<keyword evidence="5" id="KW-1185">Reference proteome</keyword>